<protein>
    <submittedName>
        <fullName evidence="3">IucC family-domain-containing protein</fullName>
    </submittedName>
</protein>
<evidence type="ECO:0000259" key="2">
    <source>
        <dbReference type="Pfam" id="PF06276"/>
    </source>
</evidence>
<feature type="domain" description="Aerobactin siderophore biosynthesis IucA/IucC N-terminal" evidence="1">
    <location>
        <begin position="200"/>
        <end position="414"/>
    </location>
</feature>
<organism evidence="3 4">
    <name type="scientific">Gymnopilus junonius</name>
    <name type="common">Spectacular rustgill mushroom</name>
    <name type="synonym">Gymnopilus spectabilis subsp. junonius</name>
    <dbReference type="NCBI Taxonomy" id="109634"/>
    <lineage>
        <taxon>Eukaryota</taxon>
        <taxon>Fungi</taxon>
        <taxon>Dikarya</taxon>
        <taxon>Basidiomycota</taxon>
        <taxon>Agaricomycotina</taxon>
        <taxon>Agaricomycetes</taxon>
        <taxon>Agaricomycetidae</taxon>
        <taxon>Agaricales</taxon>
        <taxon>Agaricineae</taxon>
        <taxon>Hymenogastraceae</taxon>
        <taxon>Gymnopilus</taxon>
    </lineage>
</organism>
<evidence type="ECO:0000259" key="1">
    <source>
        <dbReference type="Pfam" id="PF04183"/>
    </source>
</evidence>
<dbReference type="Gene3D" id="1.10.510.40">
    <property type="match status" value="1"/>
</dbReference>
<dbReference type="GO" id="GO:0016881">
    <property type="term" value="F:acid-amino acid ligase activity"/>
    <property type="evidence" value="ECO:0007669"/>
    <property type="project" value="UniProtKB-ARBA"/>
</dbReference>
<dbReference type="OrthoDB" id="2117718at2759"/>
<dbReference type="InterPro" id="IPR007310">
    <property type="entry name" value="Aerobactin_biosyn_IucA/IucC_N"/>
</dbReference>
<evidence type="ECO:0000313" key="3">
    <source>
        <dbReference type="EMBL" id="KAF8899908.1"/>
    </source>
</evidence>
<dbReference type="Pfam" id="PF06276">
    <property type="entry name" value="FhuF"/>
    <property type="match status" value="1"/>
</dbReference>
<dbReference type="PANTHER" id="PTHR34384">
    <property type="entry name" value="L-2,3-DIAMINOPROPANOATE--CITRATE LIGASE"/>
    <property type="match status" value="1"/>
</dbReference>
<sequence length="621" mass="70105">MSFPPLLSSRERASFAVISRFISCLVTEQILRAFYVPVNDPSFGVAGLLVVLSTHTISEDVKVFRTFHPDDIYVISPLHHSPVLKDEEILKHGRLVGLVDPLDMLPSIYEFGNVGAEDCNDKFGQSILNYLKPPPWDLSARGSLCRVTDPVALWKRFVETVMISEALHEIIAQEMQSSLIWQTVAYESPPLCPNLYSPAIEWEQSLVAGHPTHPMHRARMLPENGGSLDYDWYHPRIRFVRVPIGHIELLGNFQNISQDLVDQAAKQAGDTTIDHERFVYMPVHELQIQNIVSRFQGVEVLGPHINLPALAQSSIRTVIVPNFPGIALKLAVGVKISSSLRTISHFTANFGPRFSADIVPKLAINSEILSIELETSSAVYRTQETELAKHFTAVIRDEYKVPDGQALIVCAALLETDHANTPRGVAAVQYIFELDTEEKCARFLDTYIRIACEAFLPALIKNGVAFEAHAQNVLARFDIATGELLGFVLRDLGGLRIHPPTLRQSTGVDFQFLRGHCVATDTLEETFPKFYHTFVHNHIQRLIRLLGLHYNGLGWAILRKYMEVAIPRHHPAWDVWINPNSHTVNSKCLMRMRMRDSYRDMIYSPYPNLIQLRPQQGHIVD</sequence>
<dbReference type="InterPro" id="IPR037455">
    <property type="entry name" value="LucA/IucC-like"/>
</dbReference>
<name>A0A9P5NPX5_GYMJU</name>
<dbReference type="GO" id="GO:0019290">
    <property type="term" value="P:siderophore biosynthetic process"/>
    <property type="evidence" value="ECO:0007669"/>
    <property type="project" value="InterPro"/>
</dbReference>
<comment type="caution">
    <text evidence="3">The sequence shown here is derived from an EMBL/GenBank/DDBJ whole genome shotgun (WGS) entry which is preliminary data.</text>
</comment>
<reference evidence="3" key="1">
    <citation type="submission" date="2020-11" db="EMBL/GenBank/DDBJ databases">
        <authorList>
            <consortium name="DOE Joint Genome Institute"/>
            <person name="Ahrendt S."/>
            <person name="Riley R."/>
            <person name="Andreopoulos W."/>
            <person name="LaButti K."/>
            <person name="Pangilinan J."/>
            <person name="Ruiz-duenas F.J."/>
            <person name="Barrasa J.M."/>
            <person name="Sanchez-Garcia M."/>
            <person name="Camarero S."/>
            <person name="Miyauchi S."/>
            <person name="Serrano A."/>
            <person name="Linde D."/>
            <person name="Babiker R."/>
            <person name="Drula E."/>
            <person name="Ayuso-Fernandez I."/>
            <person name="Pacheco R."/>
            <person name="Padilla G."/>
            <person name="Ferreira P."/>
            <person name="Barriuso J."/>
            <person name="Kellner H."/>
            <person name="Castanera R."/>
            <person name="Alfaro M."/>
            <person name="Ramirez L."/>
            <person name="Pisabarro A.G."/>
            <person name="Kuo A."/>
            <person name="Tritt A."/>
            <person name="Lipzen A."/>
            <person name="He G."/>
            <person name="Yan M."/>
            <person name="Ng V."/>
            <person name="Cullen D."/>
            <person name="Martin F."/>
            <person name="Rosso M.-N."/>
            <person name="Henrissat B."/>
            <person name="Hibbett D."/>
            <person name="Martinez A.T."/>
            <person name="Grigoriev I.V."/>
        </authorList>
    </citation>
    <scope>NUCLEOTIDE SEQUENCE</scope>
    <source>
        <strain evidence="3">AH 44721</strain>
    </source>
</reference>
<dbReference type="InterPro" id="IPR022770">
    <property type="entry name" value="IucA/IucC-like_C"/>
</dbReference>
<accession>A0A9P5NPX5</accession>
<feature type="domain" description="Aerobactin siderophore biosynthesis IucA/IucC-like C-terminal" evidence="2">
    <location>
        <begin position="442"/>
        <end position="596"/>
    </location>
</feature>
<dbReference type="AlphaFoldDB" id="A0A9P5NPX5"/>
<dbReference type="EMBL" id="JADNYJ010000050">
    <property type="protein sequence ID" value="KAF8899908.1"/>
    <property type="molecule type" value="Genomic_DNA"/>
</dbReference>
<gene>
    <name evidence="3" type="ORF">CPB84DRAFT_1680922</name>
</gene>
<dbReference type="PANTHER" id="PTHR34384:SF5">
    <property type="entry name" value="L-2,3-DIAMINOPROPANOATE--CITRATE LIGASE"/>
    <property type="match status" value="1"/>
</dbReference>
<proteinExistence type="predicted"/>
<evidence type="ECO:0000313" key="4">
    <source>
        <dbReference type="Proteomes" id="UP000724874"/>
    </source>
</evidence>
<dbReference type="Proteomes" id="UP000724874">
    <property type="component" value="Unassembled WGS sequence"/>
</dbReference>
<keyword evidence="4" id="KW-1185">Reference proteome</keyword>
<dbReference type="Pfam" id="PF04183">
    <property type="entry name" value="IucA_IucC"/>
    <property type="match status" value="1"/>
</dbReference>